<keyword evidence="6" id="KW-1185">Reference proteome</keyword>
<keyword evidence="3" id="KW-1133">Transmembrane helix</keyword>
<keyword evidence="3" id="KW-0472">Membrane</keyword>
<evidence type="ECO:0000313" key="6">
    <source>
        <dbReference type="Proteomes" id="UP000332487"/>
    </source>
</evidence>
<dbReference type="InterPro" id="IPR006558">
    <property type="entry name" value="LamG-like"/>
</dbReference>
<keyword evidence="1" id="KW-0732">Signal</keyword>
<dbReference type="SUPFAM" id="SSF49899">
    <property type="entry name" value="Concanavalin A-like lectins/glucanases"/>
    <property type="match status" value="3"/>
</dbReference>
<feature type="transmembrane region" description="Helical" evidence="3">
    <location>
        <begin position="16"/>
        <end position="40"/>
    </location>
</feature>
<evidence type="ECO:0000256" key="1">
    <source>
        <dbReference type="ARBA" id="ARBA00022729"/>
    </source>
</evidence>
<dbReference type="SMART" id="SM00560">
    <property type="entry name" value="LamGL"/>
    <property type="match status" value="2"/>
</dbReference>
<proteinExistence type="predicted"/>
<evidence type="ECO:0000313" key="5">
    <source>
        <dbReference type="EMBL" id="EET90424.1"/>
    </source>
</evidence>
<dbReference type="AlphaFoldDB" id="C7DG96"/>
<gene>
    <name evidence="5" type="ORF">UNLARM2_0100</name>
</gene>
<sequence length="1098" mass="117478">MTHKSKGRAARRSSKAILLTLITIVLFILMLAELITYVTLNINYDNTVAQATSAFNSGAYGAEVNQSISDFLHTALKNAVLETAAYEGNTKARGINFLNDTALTLYGAIQNDEIFGSSVAAAQGPTLQEYISQLEDSALLQNINLTFESGNLSIRQYSPFSISAQYYAIALINSSGTISTYPISANATVALGYLPNIPSYEQGLNSTLIPGSELPRAEVIGNMTAESGSRAPFMFVYGKVLYVGPTVVSGTVTPPTCTSVPSSYQNQNYILAVNNSVNVLPNICGMGGLITHTLGGSPPDKPYLVYSSNAIMNYTKSGPSALLYGPGLELLNITPLDLAMQQGYYYASPYASSYLDMANGDLYNKSNQGIFSFGEYGREVATFNGVDSQVLIPPSTSLYSIQSTGNFTLSLWFLSNSIVRPQTIFTADKGRIQISLAGPDTISVNYGKSITYTYTANVTPGKWNFIALERNTSAGPPPAETGSVYLNGALLGSAVKLGKMNLADDNFYIGNSTFNGSIANVQLYNQTLYPSQIMRQYKSGISGRPANTLGLIGWWPLYNNTLDYSGKGNNGTNYNALFADIKGYDGNPLISIGEGAYSTKVASFNPGGATTPRAFVNTPVVPLDYPEFSYSAWFYATSPESYSRVLATSAGDVGAIELATGGATQVYINGYGTGGWFSVQPNFPLRTWNLVTAVYNGTAYNVYLNGVLIWSKAESLSSATKGNFEIGSTTEYGNGGNQFFGYVKNVQIYDAPLTQSQIQQEYQYGLNGGPVDRQALLGWYPLNGNANDYSGNGNNGQLNNITSVNLPNDPTTNLVEGAGNCNNLLYESNNCSKAELQHLYLASTPLEHENGGFENQSAALGFQFGVVPDVADFYGNGGYITTAGPGSAALNPSDEITVAAWIKPMGPMPSGDWPTIVSKTNAAYTIQACQPGEASGTTITFWINSNGNGNSCNFNTLANVYYNHWYFVLVTYNGSTATEYINGTNVGSYTFTTTMSSSSPLGIGAYGSSGPRWNGSIADVQIYDTYLTNQQVDQLYLNNSVIGAQPAAYWPLSTGLNGTYNETPDVISGNTGYLYSNGKACTESQVVDGFCGVEYGQP</sequence>
<evidence type="ECO:0000259" key="4">
    <source>
        <dbReference type="SMART" id="SM00560"/>
    </source>
</evidence>
<dbReference type="Pfam" id="PF13385">
    <property type="entry name" value="Laminin_G_3"/>
    <property type="match status" value="3"/>
</dbReference>
<dbReference type="Proteomes" id="UP000332487">
    <property type="component" value="Unassembled WGS sequence"/>
</dbReference>
<reference evidence="5 6" key="2">
    <citation type="journal article" date="2010" name="Proc. Natl. Acad. Sci. U.S.A.">
        <title>Enigmatic, ultrasmall, uncultivated Archaea.</title>
        <authorList>
            <person name="Baker B.J."/>
            <person name="Comolli L.R."/>
            <person name="Dick G.J."/>
            <person name="Hauser L.J."/>
            <person name="Hyatt D."/>
            <person name="Dill B.D."/>
            <person name="Land M.L."/>
            <person name="Verberkmoes N.C."/>
            <person name="Hettich R.L."/>
            <person name="Banfield J.F."/>
        </authorList>
    </citation>
    <scope>NUCLEOTIDE SEQUENCE [LARGE SCALE GENOMIC DNA]</scope>
    <source>
        <strain evidence="5">ARMAN-2</strain>
    </source>
</reference>
<name>C7DG96_MICA2</name>
<dbReference type="PANTHER" id="PTHR42535:SF2">
    <property type="entry name" value="CHROMOSOME UNDETERMINED SCAFFOLD_146, WHOLE GENOME SHOTGUN SEQUENCE"/>
    <property type="match status" value="1"/>
</dbReference>
<keyword evidence="2" id="KW-1015">Disulfide bond</keyword>
<protein>
    <submittedName>
        <fullName evidence="5">LamG domain protein jellyroll fold domain protein</fullName>
    </submittedName>
</protein>
<feature type="domain" description="LamG-like jellyroll fold" evidence="4">
    <location>
        <begin position="894"/>
        <end position="1030"/>
    </location>
</feature>
<accession>C7DG96</accession>
<dbReference type="PANTHER" id="PTHR42535">
    <property type="entry name" value="OOKINETE PROTEIN, PUTATIVE-RELATED"/>
    <property type="match status" value="1"/>
</dbReference>
<feature type="domain" description="LamG-like jellyroll fold" evidence="4">
    <location>
        <begin position="626"/>
        <end position="756"/>
    </location>
</feature>
<dbReference type="InterPro" id="IPR013320">
    <property type="entry name" value="ConA-like_dom_sf"/>
</dbReference>
<evidence type="ECO:0000256" key="2">
    <source>
        <dbReference type="ARBA" id="ARBA00023157"/>
    </source>
</evidence>
<keyword evidence="3" id="KW-0812">Transmembrane</keyword>
<organism evidence="5 6">
    <name type="scientific">Candidatus Micrarchaeum acidiphilum ARMAN-2</name>
    <dbReference type="NCBI Taxonomy" id="425595"/>
    <lineage>
        <taxon>Archaea</taxon>
        <taxon>Candidatus Micrarchaeota</taxon>
        <taxon>Candidatus Micrarchaeia</taxon>
        <taxon>Candidatus Micrarchaeales</taxon>
        <taxon>Candidatus Micrarchaeaceae</taxon>
        <taxon>Candidatus Micrarchaeum</taxon>
    </lineage>
</organism>
<dbReference type="EMBL" id="GG697237">
    <property type="protein sequence ID" value="EET90424.1"/>
    <property type="molecule type" value="Genomic_DNA"/>
</dbReference>
<reference evidence="5 6" key="1">
    <citation type="journal article" date="2009" name="Genome Biol.">
        <title>Community-wide analysis of microbial genome sequence signatures.</title>
        <authorList>
            <person name="Dick G.J."/>
            <person name="Andersson A.F."/>
            <person name="Baker B.J."/>
            <person name="Simmons S.L."/>
            <person name="Thomas B.C."/>
            <person name="Yelton A.P."/>
            <person name="Banfield J.F."/>
        </authorList>
    </citation>
    <scope>NUCLEOTIDE SEQUENCE [LARGE SCALE GENOMIC DNA]</scope>
    <source>
        <strain evidence="5">ARMAN-2</strain>
    </source>
</reference>
<dbReference type="Gene3D" id="2.60.120.200">
    <property type="match status" value="3"/>
</dbReference>
<evidence type="ECO:0000256" key="3">
    <source>
        <dbReference type="SAM" id="Phobius"/>
    </source>
</evidence>